<organism evidence="2 8">
    <name type="scientific">Phytophthora fragariae</name>
    <dbReference type="NCBI Taxonomy" id="53985"/>
    <lineage>
        <taxon>Eukaryota</taxon>
        <taxon>Sar</taxon>
        <taxon>Stramenopiles</taxon>
        <taxon>Oomycota</taxon>
        <taxon>Peronosporomycetes</taxon>
        <taxon>Peronosporales</taxon>
        <taxon>Peronosporaceae</taxon>
        <taxon>Phytophthora</taxon>
    </lineage>
</organism>
<evidence type="ECO:0000313" key="6">
    <source>
        <dbReference type="EMBL" id="KAE9160754.1"/>
    </source>
</evidence>
<dbReference type="AlphaFoldDB" id="A0A6A3DA30"/>
<evidence type="ECO:0000313" key="4">
    <source>
        <dbReference type="EMBL" id="KAE9061879.1"/>
    </source>
</evidence>
<comment type="caution">
    <text evidence="2">The sequence shown here is derived from an EMBL/GenBank/DDBJ whole genome shotgun (WGS) entry which is preliminary data.</text>
</comment>
<dbReference type="EMBL" id="QXGA01006819">
    <property type="protein sequence ID" value="KAE9061879.1"/>
    <property type="molecule type" value="Genomic_DNA"/>
</dbReference>
<gene>
    <name evidence="7" type="ORF">PF001_g23273</name>
    <name evidence="5" type="ORF">PF002_g32757</name>
    <name evidence="6" type="ORF">PF005_g31517</name>
    <name evidence="4" type="ORF">PF006_g31290</name>
    <name evidence="3" type="ORF">PF007_g31123</name>
    <name evidence="2" type="ORF">PF009_g32636</name>
</gene>
<evidence type="ECO:0000313" key="12">
    <source>
        <dbReference type="Proteomes" id="UP000440732"/>
    </source>
</evidence>
<evidence type="ECO:0000313" key="5">
    <source>
        <dbReference type="EMBL" id="KAE9159861.1"/>
    </source>
</evidence>
<dbReference type="Proteomes" id="UP000429523">
    <property type="component" value="Unassembled WGS sequence"/>
</dbReference>
<evidence type="ECO:0000256" key="1">
    <source>
        <dbReference type="SAM" id="MobiDB-lite"/>
    </source>
</evidence>
<name>A0A6A3DA30_9STRA</name>
<evidence type="ECO:0000313" key="3">
    <source>
        <dbReference type="EMBL" id="KAE9058922.1"/>
    </source>
</evidence>
<dbReference type="Proteomes" id="UP000437068">
    <property type="component" value="Unassembled WGS sequence"/>
</dbReference>
<dbReference type="EMBL" id="QXGF01008182">
    <property type="protein sequence ID" value="KAE8917043.1"/>
    <property type="molecule type" value="Genomic_DNA"/>
</dbReference>
<protein>
    <submittedName>
        <fullName evidence="2">Uncharacterized protein</fullName>
    </submittedName>
</protein>
<dbReference type="EMBL" id="QXFZ01006316">
    <property type="protein sequence ID" value="KAE9058922.1"/>
    <property type="molecule type" value="Genomic_DNA"/>
</dbReference>
<dbReference type="Proteomes" id="UP000441208">
    <property type="component" value="Unassembled WGS sequence"/>
</dbReference>
<evidence type="ECO:0000313" key="2">
    <source>
        <dbReference type="EMBL" id="KAE8917043.1"/>
    </source>
</evidence>
<dbReference type="EMBL" id="QXGE01002365">
    <property type="protein sequence ID" value="KAE9282513.1"/>
    <property type="molecule type" value="Genomic_DNA"/>
</dbReference>
<evidence type="ECO:0000313" key="9">
    <source>
        <dbReference type="Proteomes" id="UP000433483"/>
    </source>
</evidence>
<evidence type="ECO:0000313" key="8">
    <source>
        <dbReference type="Proteomes" id="UP000429523"/>
    </source>
</evidence>
<dbReference type="EMBL" id="QXGD01008014">
    <property type="protein sequence ID" value="KAE9159861.1"/>
    <property type="molecule type" value="Genomic_DNA"/>
</dbReference>
<dbReference type="Proteomes" id="UP000440367">
    <property type="component" value="Unassembled WGS sequence"/>
</dbReference>
<dbReference type="Proteomes" id="UP000440732">
    <property type="component" value="Unassembled WGS sequence"/>
</dbReference>
<accession>A0A6A3DA30</accession>
<evidence type="ECO:0000313" key="13">
    <source>
        <dbReference type="Proteomes" id="UP000441208"/>
    </source>
</evidence>
<evidence type="ECO:0000313" key="7">
    <source>
        <dbReference type="EMBL" id="KAE9282513.1"/>
    </source>
</evidence>
<feature type="region of interest" description="Disordered" evidence="1">
    <location>
        <begin position="96"/>
        <end position="117"/>
    </location>
</feature>
<reference evidence="8 9" key="1">
    <citation type="submission" date="2018-08" db="EMBL/GenBank/DDBJ databases">
        <title>Genomic investigation of the strawberry pathogen Phytophthora fragariae indicates pathogenicity is determined by transcriptional variation in three key races.</title>
        <authorList>
            <person name="Adams T.M."/>
            <person name="Armitage A.D."/>
            <person name="Sobczyk M.K."/>
            <person name="Bates H.J."/>
            <person name="Dunwell J.M."/>
            <person name="Nellist C.F."/>
            <person name="Harrison R.J."/>
        </authorList>
    </citation>
    <scope>NUCLEOTIDE SEQUENCE [LARGE SCALE GENOMIC DNA]</scope>
    <source>
        <strain evidence="7 10">A4</strain>
        <strain evidence="5 11">BC-1</strain>
        <strain evidence="6 9">NOV-27</strain>
        <strain evidence="4 12">NOV-5</strain>
        <strain evidence="3 13">NOV-71</strain>
        <strain evidence="2 8">NOV-9</strain>
    </source>
</reference>
<dbReference type="EMBL" id="QXGB01006482">
    <property type="protein sequence ID" value="KAE9160754.1"/>
    <property type="molecule type" value="Genomic_DNA"/>
</dbReference>
<evidence type="ECO:0000313" key="11">
    <source>
        <dbReference type="Proteomes" id="UP000440367"/>
    </source>
</evidence>
<keyword evidence="9" id="KW-1185">Reference proteome</keyword>
<proteinExistence type="predicted"/>
<sequence>MYRLNARAGCAEAHPRPPRFATLWTWASAVRTAGSAAGSVEWVTAGVAPTNVQRCALRPIELEPRAGGGGRPSQLLRCLQRARLMSRTTWTNLMRARTPKRTNGPRLNLVPQCPKPM</sequence>
<dbReference type="Proteomes" id="UP000433483">
    <property type="component" value="Unassembled WGS sequence"/>
</dbReference>
<evidence type="ECO:0000313" key="10">
    <source>
        <dbReference type="Proteomes" id="UP000437068"/>
    </source>
</evidence>